<dbReference type="PANTHER" id="PTHR42943:SF2">
    <property type="entry name" value="GLUTATHIONE S-TRANSFERASE KAPPA 1"/>
    <property type="match status" value="1"/>
</dbReference>
<organism evidence="4 5">
    <name type="scientific">Bradyrhizobium betae</name>
    <dbReference type="NCBI Taxonomy" id="244734"/>
    <lineage>
        <taxon>Bacteria</taxon>
        <taxon>Pseudomonadati</taxon>
        <taxon>Pseudomonadota</taxon>
        <taxon>Alphaproteobacteria</taxon>
        <taxon>Hyphomicrobiales</taxon>
        <taxon>Nitrobacteraceae</taxon>
        <taxon>Bradyrhizobium</taxon>
    </lineage>
</organism>
<feature type="domain" description="DSBA-like thioredoxin" evidence="3">
    <location>
        <begin position="7"/>
        <end position="200"/>
    </location>
</feature>
<dbReference type="SUPFAM" id="SSF52833">
    <property type="entry name" value="Thioredoxin-like"/>
    <property type="match status" value="1"/>
</dbReference>
<dbReference type="PANTHER" id="PTHR42943">
    <property type="entry name" value="GLUTATHIONE S-TRANSFERASE KAPPA"/>
    <property type="match status" value="1"/>
</dbReference>
<gene>
    <name evidence="4" type="ORF">B5V03_01215</name>
</gene>
<dbReference type="GO" id="GO:0018845">
    <property type="term" value="F:2-hydroxychromene-2-carboxylate isomerase activity"/>
    <property type="evidence" value="ECO:0007669"/>
    <property type="project" value="UniProtKB-UniRule"/>
</dbReference>
<reference evidence="4 5" key="1">
    <citation type="submission" date="2017-03" db="EMBL/GenBank/DDBJ databases">
        <authorList>
            <person name="Safronova V.I."/>
            <person name="Sazanova A.L."/>
            <person name="Chirak E.R."/>
        </authorList>
    </citation>
    <scope>NUCLEOTIDE SEQUENCE [LARGE SCALE GENOMIC DNA]</scope>
    <source>
        <strain evidence="4 5">Opo-243</strain>
    </source>
</reference>
<dbReference type="CDD" id="cd03022">
    <property type="entry name" value="DsbA_HCCA_Iso"/>
    <property type="match status" value="1"/>
</dbReference>
<comment type="caution">
    <text evidence="4">The sequence shown here is derived from an EMBL/GenBank/DDBJ whole genome shotgun (WGS) entry which is preliminary data.</text>
</comment>
<evidence type="ECO:0000256" key="1">
    <source>
        <dbReference type="PIRNR" id="PIRNR006386"/>
    </source>
</evidence>
<evidence type="ECO:0000313" key="5">
    <source>
        <dbReference type="Proteomes" id="UP000290819"/>
    </source>
</evidence>
<keyword evidence="5" id="KW-1185">Reference proteome</keyword>
<dbReference type="InterPro" id="IPR044087">
    <property type="entry name" value="NahD-like"/>
</dbReference>
<comment type="catalytic activity">
    <reaction evidence="1">
        <text>2-hydroxychromene-2-carboxylate = (3E)-4-(2-hydroxyphenyl)-2-oxobut-3-enoate</text>
        <dbReference type="Rhea" id="RHEA:27401"/>
        <dbReference type="ChEBI" id="CHEBI:59350"/>
        <dbReference type="ChEBI" id="CHEBI:59353"/>
        <dbReference type="EC" id="5.99.1.4"/>
    </reaction>
</comment>
<sequence length="212" mass="23795">MAAPLKVEFHFDFGSPNAYLAELALPAIEQRTGVKFDYVPVLLGGVYKATGNMSPAESLRGIKNKPEYNALETERFLRRHNITKFRMNPFFPVNTLALMRGAVAAEFEGMFEPYFRAAYHHMWVEPKKMDDAQVFRDAFLSSGLDIDRIIARAQQDDVKKKLIENTGSAVARGTFGSPTFFVGSEIYFGKDSLRDVEDEILAQSAAARRKSA</sequence>
<evidence type="ECO:0000256" key="2">
    <source>
        <dbReference type="PIRSR" id="PIRSR006386-1"/>
    </source>
</evidence>
<dbReference type="AlphaFoldDB" id="A0A4Q1VRR4"/>
<comment type="similarity">
    <text evidence="1">Belongs to the GST superfamily. NadH family.</text>
</comment>
<protein>
    <recommendedName>
        <fullName evidence="1">2-hydroxychromene-2-carboxylate isomerase</fullName>
        <ecNumber evidence="1">5.99.1.4</ecNumber>
    </recommendedName>
</protein>
<dbReference type="RefSeq" id="WP_129267453.1">
    <property type="nucleotide sequence ID" value="NZ_MZXW01000004.1"/>
</dbReference>
<dbReference type="Pfam" id="PF01323">
    <property type="entry name" value="DSBA"/>
    <property type="match status" value="1"/>
</dbReference>
<dbReference type="GO" id="GO:1901170">
    <property type="term" value="P:naphthalene catabolic process"/>
    <property type="evidence" value="ECO:0007669"/>
    <property type="project" value="InterPro"/>
</dbReference>
<feature type="active site" description="Nucleophile" evidence="2">
    <location>
        <position position="15"/>
    </location>
</feature>
<dbReference type="Proteomes" id="UP000290819">
    <property type="component" value="Unassembled WGS sequence"/>
</dbReference>
<dbReference type="GO" id="GO:0004602">
    <property type="term" value="F:glutathione peroxidase activity"/>
    <property type="evidence" value="ECO:0007669"/>
    <property type="project" value="TreeGrafter"/>
</dbReference>
<dbReference type="GO" id="GO:0006749">
    <property type="term" value="P:glutathione metabolic process"/>
    <property type="evidence" value="ECO:0007669"/>
    <property type="project" value="TreeGrafter"/>
</dbReference>
<proteinExistence type="inferred from homology"/>
<accession>A0A4Q1VRR4</accession>
<dbReference type="EMBL" id="MZXW01000004">
    <property type="protein sequence ID" value="RXT54110.1"/>
    <property type="molecule type" value="Genomic_DNA"/>
</dbReference>
<dbReference type="GO" id="GO:0004364">
    <property type="term" value="F:glutathione transferase activity"/>
    <property type="evidence" value="ECO:0007669"/>
    <property type="project" value="TreeGrafter"/>
</dbReference>
<evidence type="ECO:0000259" key="3">
    <source>
        <dbReference type="Pfam" id="PF01323"/>
    </source>
</evidence>
<keyword evidence="1" id="KW-0413">Isomerase</keyword>
<dbReference type="OrthoDB" id="5244108at2"/>
<dbReference type="PIRSF" id="PIRSF006386">
    <property type="entry name" value="HCCAis_GSTk"/>
    <property type="match status" value="1"/>
</dbReference>
<evidence type="ECO:0000313" key="4">
    <source>
        <dbReference type="EMBL" id="RXT54110.1"/>
    </source>
</evidence>
<dbReference type="Gene3D" id="3.40.30.10">
    <property type="entry name" value="Glutaredoxin"/>
    <property type="match status" value="1"/>
</dbReference>
<dbReference type="InterPro" id="IPR014440">
    <property type="entry name" value="HCCAis_GSTk"/>
</dbReference>
<dbReference type="InterPro" id="IPR036249">
    <property type="entry name" value="Thioredoxin-like_sf"/>
</dbReference>
<dbReference type="InterPro" id="IPR051924">
    <property type="entry name" value="GST_Kappa/NadH"/>
</dbReference>
<dbReference type="EC" id="5.99.1.4" evidence="1"/>
<dbReference type="InterPro" id="IPR001853">
    <property type="entry name" value="DSBA-like_thioredoxin_dom"/>
</dbReference>
<name>A0A4Q1VRR4_9BRAD</name>